<feature type="compositionally biased region" description="Low complexity" evidence="1">
    <location>
        <begin position="207"/>
        <end position="216"/>
    </location>
</feature>
<feature type="transmembrane region" description="Helical" evidence="2">
    <location>
        <begin position="112"/>
        <end position="128"/>
    </location>
</feature>
<keyword evidence="2" id="KW-0472">Membrane</keyword>
<feature type="transmembrane region" description="Helical" evidence="2">
    <location>
        <begin position="84"/>
        <end position="106"/>
    </location>
</feature>
<keyword evidence="2" id="KW-0812">Transmembrane</keyword>
<dbReference type="WBParaSite" id="PgR020_g055_t02">
    <property type="protein sequence ID" value="PgR020_g055_t02"/>
    <property type="gene ID" value="PgR020_g055"/>
</dbReference>
<keyword evidence="2" id="KW-1133">Transmembrane helix</keyword>
<feature type="transmembrane region" description="Helical" evidence="2">
    <location>
        <begin position="47"/>
        <end position="72"/>
    </location>
</feature>
<feature type="region of interest" description="Disordered" evidence="1">
    <location>
        <begin position="194"/>
        <end position="216"/>
    </location>
</feature>
<keyword evidence="3" id="KW-1185">Reference proteome</keyword>
<organism evidence="3 4">
    <name type="scientific">Parascaris univalens</name>
    <name type="common">Nematode worm</name>
    <dbReference type="NCBI Taxonomy" id="6257"/>
    <lineage>
        <taxon>Eukaryota</taxon>
        <taxon>Metazoa</taxon>
        <taxon>Ecdysozoa</taxon>
        <taxon>Nematoda</taxon>
        <taxon>Chromadorea</taxon>
        <taxon>Rhabditida</taxon>
        <taxon>Spirurina</taxon>
        <taxon>Ascaridomorpha</taxon>
        <taxon>Ascaridoidea</taxon>
        <taxon>Ascarididae</taxon>
        <taxon>Parascaris</taxon>
    </lineage>
</organism>
<evidence type="ECO:0000313" key="4">
    <source>
        <dbReference type="WBParaSite" id="PgR020_g055_t02"/>
    </source>
</evidence>
<protein>
    <submittedName>
        <fullName evidence="4">Uncharacterized protein</fullName>
    </submittedName>
</protein>
<proteinExistence type="predicted"/>
<dbReference type="Proteomes" id="UP000887569">
    <property type="component" value="Unplaced"/>
</dbReference>
<accession>A0A915AYR7</accession>
<evidence type="ECO:0000256" key="2">
    <source>
        <dbReference type="SAM" id="Phobius"/>
    </source>
</evidence>
<evidence type="ECO:0000313" key="3">
    <source>
        <dbReference type="Proteomes" id="UP000887569"/>
    </source>
</evidence>
<reference evidence="4" key="1">
    <citation type="submission" date="2022-11" db="UniProtKB">
        <authorList>
            <consortium name="WormBaseParasite"/>
        </authorList>
    </citation>
    <scope>IDENTIFICATION</scope>
</reference>
<evidence type="ECO:0000256" key="1">
    <source>
        <dbReference type="SAM" id="MobiDB-lite"/>
    </source>
</evidence>
<dbReference type="AlphaFoldDB" id="A0A915AYR7"/>
<feature type="transmembrane region" description="Helical" evidence="2">
    <location>
        <begin position="17"/>
        <end position="41"/>
    </location>
</feature>
<name>A0A915AYR7_PARUN</name>
<sequence length="216" mass="24190">EDDSEDYNMCCGFLHPYVMCIIFCIMDLLTLLITTSFYVYYNRNEEVLGWLTIAPLVALFISAGIYPTGPYGLLFGVIFPLKLYYYRIIAIIAFSFILSLVCFFYVKTFGAVIIGCVWLIGAFVYLFGKRICRQARHFIEDRWQGYDDGDPNVMASLKAEGIEFLDPSADIPSLLIQPLLKRKQLNRIAVAPINTNQSPTPTNVPPSSGASSSSCG</sequence>